<dbReference type="Pfam" id="PF06891">
    <property type="entry name" value="P2_Phage_GpR"/>
    <property type="match status" value="1"/>
</dbReference>
<accession>A0A8I2DBG6</accession>
<comment type="caution">
    <text evidence="1">The sequence shown here is derived from an EMBL/GenBank/DDBJ whole genome shotgun (WGS) entry which is preliminary data.</text>
</comment>
<dbReference type="RefSeq" id="WP_210848724.1">
    <property type="nucleotide sequence ID" value="NZ_JAGKLY010000006.1"/>
</dbReference>
<name>A0A8I2DBG6_9GAMM</name>
<dbReference type="InterPro" id="IPR009678">
    <property type="entry name" value="Phage_tail_completion_R"/>
</dbReference>
<proteinExistence type="predicted"/>
<dbReference type="Proteomes" id="UP000674270">
    <property type="component" value="Unassembled WGS sequence"/>
</dbReference>
<reference evidence="1" key="1">
    <citation type="submission" date="2021-03" db="EMBL/GenBank/DDBJ databases">
        <authorList>
            <person name="Stanton E."/>
        </authorList>
    </citation>
    <scope>NUCLEOTIDE SEQUENCE</scope>
    <source>
        <strain evidence="1">2020EL-00113</strain>
    </source>
</reference>
<dbReference type="EMBL" id="JAGKLY010000006">
    <property type="protein sequence ID" value="MBQ0269575.1"/>
    <property type="molecule type" value="Genomic_DNA"/>
</dbReference>
<dbReference type="AlphaFoldDB" id="A0A8I2DBG6"/>
<protein>
    <submittedName>
        <fullName evidence="1">Phage tail protein</fullName>
    </submittedName>
</protein>
<evidence type="ECO:0000313" key="2">
    <source>
        <dbReference type="Proteomes" id="UP000674270"/>
    </source>
</evidence>
<gene>
    <name evidence="1" type="ORF">J7T18_14815</name>
</gene>
<organism evidence="1 2">
    <name type="scientific">Providencia huaxiensis</name>
    <dbReference type="NCBI Taxonomy" id="2027290"/>
    <lineage>
        <taxon>Bacteria</taxon>
        <taxon>Pseudomonadati</taxon>
        <taxon>Pseudomonadota</taxon>
        <taxon>Gammaproteobacteria</taxon>
        <taxon>Enterobacterales</taxon>
        <taxon>Morganellaceae</taxon>
        <taxon>Providencia</taxon>
    </lineage>
</organism>
<sequence>MLKPKLLREFIVKSDPFFQQSAEALEVYVTEGQVIATGTASNSFLYRYKLNVLAMDYPNPLDNLTLPVMKWVREQQPDLIFNPDKREAGIRFDADILDNDTADILIVLQVTERVTVDSSSGKDVITHLPEPKFQPK</sequence>
<evidence type="ECO:0000313" key="1">
    <source>
        <dbReference type="EMBL" id="MBQ0269575.1"/>
    </source>
</evidence>